<sequence length="601" mass="65656">MGSRKGIVNSAVVASVVAGSMVMTNQANAFGWGSIGDFFKDPIGTVGGAVSQVAQVVRHVTSPVTTIAIDTLRHGANVVNSATNLVGVDSSAITGKAISLAQQLATLDNIGTFVADQQQKLAALEHFATVAVTNAHHLGQLEALVDGVNENNVEVARTIVHSLIKDIDYHTLKLVVDQVKTYDGAQSLMFMVNKGNLGVGVAVDVNELERIKYGHHSNRHEPIMSFFVQAVNPGTPNNQLKFSVGYHKNPPLQVSGNSVSLSSTVKKMKVSLAFASLNSSDFLALVDVQALRNQHKMTAVGVSANPISLQAGSTSRQVVFKECQNGRLQANGVDCNQQDLSISALTGVHALDQHTALGGVSFTFKSFGKVDGMYCVQTVEPADPHTWHDNYFCSSQDLGMKWSFAGPIDGMRCTQIIELADPHTWQDNYLCLPNDSDYLFSWSSAGKGNMKNTVRWLEAADPHTWNDNYLGIEKHVEMKLFDRCLDIAGYHPSNGQDIMLHDCHNGANQKWLFTNDGKVRSKVDYNKCLDYRNSATSNGEKLMIWDCNTSPTQQFEYVNGQLKTVLQPSRCVDAPTPHNFTRTHLWDCPVLTRHNNVVISN</sequence>
<dbReference type="PROSITE" id="PS50231">
    <property type="entry name" value="RICIN_B_LECTIN"/>
    <property type="match status" value="1"/>
</dbReference>
<evidence type="ECO:0000313" key="4">
    <source>
        <dbReference type="Proteomes" id="UP000031327"/>
    </source>
</evidence>
<feature type="domain" description="Ricin B lectin" evidence="2">
    <location>
        <begin position="474"/>
        <end position="600"/>
    </location>
</feature>
<evidence type="ECO:0000256" key="1">
    <source>
        <dbReference type="SAM" id="SignalP"/>
    </source>
</evidence>
<gene>
    <name evidence="3" type="ORF">JF50_16100</name>
</gene>
<feature type="signal peptide" evidence="1">
    <location>
        <begin position="1"/>
        <end position="29"/>
    </location>
</feature>
<keyword evidence="1" id="KW-0732">Signal</keyword>
<name>A0A0C1MMY4_9GAMM</name>
<dbReference type="RefSeq" id="WP_039610440.1">
    <property type="nucleotide sequence ID" value="NZ_JWIC01000007.1"/>
</dbReference>
<dbReference type="OrthoDB" id="6672601at2"/>
<evidence type="ECO:0000259" key="2">
    <source>
        <dbReference type="SMART" id="SM00458"/>
    </source>
</evidence>
<proteinExistence type="predicted"/>
<dbReference type="Proteomes" id="UP000031327">
    <property type="component" value="Unassembled WGS sequence"/>
</dbReference>
<dbReference type="InterPro" id="IPR035992">
    <property type="entry name" value="Ricin_B-like_lectins"/>
</dbReference>
<reference evidence="3 4" key="1">
    <citation type="submission" date="2014-12" db="EMBL/GenBank/DDBJ databases">
        <title>Draft Genome Sequence of Pseudoalteromonas luteoviolacea HI1.</title>
        <authorList>
            <person name="Asahina A.Y."/>
            <person name="Hadfield M.G."/>
        </authorList>
    </citation>
    <scope>NUCLEOTIDE SEQUENCE [LARGE SCALE GENOMIC DNA]</scope>
    <source>
        <strain evidence="3 4">HI1</strain>
    </source>
</reference>
<accession>A0A0C1MMY4</accession>
<dbReference type="SUPFAM" id="SSF50370">
    <property type="entry name" value="Ricin B-like lectins"/>
    <property type="match status" value="1"/>
</dbReference>
<feature type="chain" id="PRO_5002153755" description="Ricin B lectin domain-containing protein" evidence="1">
    <location>
        <begin position="30"/>
        <end position="601"/>
    </location>
</feature>
<organism evidence="3 4">
    <name type="scientific">Pseudoalteromonas luteoviolacea</name>
    <dbReference type="NCBI Taxonomy" id="43657"/>
    <lineage>
        <taxon>Bacteria</taxon>
        <taxon>Pseudomonadati</taxon>
        <taxon>Pseudomonadota</taxon>
        <taxon>Gammaproteobacteria</taxon>
        <taxon>Alteromonadales</taxon>
        <taxon>Pseudoalteromonadaceae</taxon>
        <taxon>Pseudoalteromonas</taxon>
    </lineage>
</organism>
<comment type="caution">
    <text evidence="3">The sequence shown here is derived from an EMBL/GenBank/DDBJ whole genome shotgun (WGS) entry which is preliminary data.</text>
</comment>
<evidence type="ECO:0000313" key="3">
    <source>
        <dbReference type="EMBL" id="KID55868.1"/>
    </source>
</evidence>
<dbReference type="Pfam" id="PF00652">
    <property type="entry name" value="Ricin_B_lectin"/>
    <property type="match status" value="1"/>
</dbReference>
<dbReference type="InterPro" id="IPR000772">
    <property type="entry name" value="Ricin_B_lectin"/>
</dbReference>
<dbReference type="Gene3D" id="2.80.10.50">
    <property type="match status" value="1"/>
</dbReference>
<dbReference type="EMBL" id="JWIC01000007">
    <property type="protein sequence ID" value="KID55868.1"/>
    <property type="molecule type" value="Genomic_DNA"/>
</dbReference>
<dbReference type="AlphaFoldDB" id="A0A0C1MMY4"/>
<dbReference type="SMART" id="SM00458">
    <property type="entry name" value="RICIN"/>
    <property type="match status" value="1"/>
</dbReference>
<protein>
    <recommendedName>
        <fullName evidence="2">Ricin B lectin domain-containing protein</fullName>
    </recommendedName>
</protein>